<evidence type="ECO:0000256" key="2">
    <source>
        <dbReference type="ARBA" id="ARBA00022527"/>
    </source>
</evidence>
<keyword evidence="4" id="KW-0547">Nucleotide-binding</keyword>
<evidence type="ECO:0000256" key="7">
    <source>
        <dbReference type="SAM" id="MobiDB-lite"/>
    </source>
</evidence>
<dbReference type="RefSeq" id="WP_179787904.1">
    <property type="nucleotide sequence ID" value="NZ_JACBZH010000001.1"/>
</dbReference>
<keyword evidence="11" id="KW-1185">Reference proteome</keyword>
<dbReference type="GO" id="GO:0004674">
    <property type="term" value="F:protein serine/threonine kinase activity"/>
    <property type="evidence" value="ECO:0007669"/>
    <property type="project" value="UniProtKB-KW"/>
</dbReference>
<keyword evidence="8" id="KW-0472">Membrane</keyword>
<dbReference type="PANTHER" id="PTHR43289">
    <property type="entry name" value="MITOGEN-ACTIVATED PROTEIN KINASE KINASE KINASE 20-RELATED"/>
    <property type="match status" value="1"/>
</dbReference>
<dbReference type="SMART" id="SM00220">
    <property type="entry name" value="S_TKc"/>
    <property type="match status" value="1"/>
</dbReference>
<accession>A0A852ZMG0</accession>
<feature type="transmembrane region" description="Helical" evidence="8">
    <location>
        <begin position="374"/>
        <end position="395"/>
    </location>
</feature>
<evidence type="ECO:0000256" key="8">
    <source>
        <dbReference type="SAM" id="Phobius"/>
    </source>
</evidence>
<dbReference type="PANTHER" id="PTHR43289:SF6">
    <property type="entry name" value="SERINE_THREONINE-PROTEIN KINASE NEKL-3"/>
    <property type="match status" value="1"/>
</dbReference>
<dbReference type="InterPro" id="IPR000719">
    <property type="entry name" value="Prot_kinase_dom"/>
</dbReference>
<gene>
    <name evidence="10" type="ORF">F4554_002978</name>
</gene>
<feature type="compositionally biased region" description="Low complexity" evidence="7">
    <location>
        <begin position="532"/>
        <end position="541"/>
    </location>
</feature>
<keyword evidence="8" id="KW-0812">Transmembrane</keyword>
<dbReference type="Gene3D" id="3.30.200.20">
    <property type="entry name" value="Phosphorylase Kinase, domain 1"/>
    <property type="match status" value="1"/>
</dbReference>
<feature type="region of interest" description="Disordered" evidence="7">
    <location>
        <begin position="338"/>
        <end position="370"/>
    </location>
</feature>
<feature type="region of interest" description="Disordered" evidence="7">
    <location>
        <begin position="402"/>
        <end position="458"/>
    </location>
</feature>
<comment type="caution">
    <text evidence="10">The sequence shown here is derived from an EMBL/GenBank/DDBJ whole genome shotgun (WGS) entry which is preliminary data.</text>
</comment>
<feature type="region of interest" description="Disordered" evidence="7">
    <location>
        <begin position="523"/>
        <end position="570"/>
    </location>
</feature>
<keyword evidence="2" id="KW-0723">Serine/threonine-protein kinase</keyword>
<dbReference type="Proteomes" id="UP000579605">
    <property type="component" value="Unassembled WGS sequence"/>
</dbReference>
<dbReference type="Pfam" id="PF00069">
    <property type="entry name" value="Pkinase"/>
    <property type="match status" value="1"/>
</dbReference>
<dbReference type="SUPFAM" id="SSF56112">
    <property type="entry name" value="Protein kinase-like (PK-like)"/>
    <property type="match status" value="1"/>
</dbReference>
<protein>
    <recommendedName>
        <fullName evidence="1">non-specific serine/threonine protein kinase</fullName>
        <ecNumber evidence="1">2.7.11.1</ecNumber>
    </recommendedName>
</protein>
<dbReference type="CDD" id="cd14014">
    <property type="entry name" value="STKc_PknB_like"/>
    <property type="match status" value="1"/>
</dbReference>
<dbReference type="EMBL" id="JACBZH010000001">
    <property type="protein sequence ID" value="NYH90340.1"/>
    <property type="molecule type" value="Genomic_DNA"/>
</dbReference>
<dbReference type="AlphaFoldDB" id="A0A852ZMG0"/>
<dbReference type="Gene3D" id="1.10.510.10">
    <property type="entry name" value="Transferase(Phosphotransferase) domain 1"/>
    <property type="match status" value="1"/>
</dbReference>
<reference evidence="10 11" key="1">
    <citation type="submission" date="2020-07" db="EMBL/GenBank/DDBJ databases">
        <title>Sequencing the genomes of 1000 actinobacteria strains.</title>
        <authorList>
            <person name="Klenk H.-P."/>
        </authorList>
    </citation>
    <scope>NUCLEOTIDE SEQUENCE [LARGE SCALE GENOMIC DNA]</scope>
    <source>
        <strain evidence="10 11">DSM 18448</strain>
    </source>
</reference>
<name>A0A852ZMG0_9ACTN</name>
<evidence type="ECO:0000256" key="3">
    <source>
        <dbReference type="ARBA" id="ARBA00022679"/>
    </source>
</evidence>
<dbReference type="InterPro" id="IPR011009">
    <property type="entry name" value="Kinase-like_dom_sf"/>
</dbReference>
<evidence type="ECO:0000256" key="5">
    <source>
        <dbReference type="ARBA" id="ARBA00022777"/>
    </source>
</evidence>
<evidence type="ECO:0000313" key="11">
    <source>
        <dbReference type="Proteomes" id="UP000579605"/>
    </source>
</evidence>
<feature type="compositionally biased region" description="Low complexity" evidence="7">
    <location>
        <begin position="548"/>
        <end position="557"/>
    </location>
</feature>
<keyword evidence="3 10" id="KW-0808">Transferase</keyword>
<keyword evidence="6" id="KW-0067">ATP-binding</keyword>
<dbReference type="GO" id="GO:0005524">
    <property type="term" value="F:ATP binding"/>
    <property type="evidence" value="ECO:0007669"/>
    <property type="project" value="UniProtKB-KW"/>
</dbReference>
<feature type="compositionally biased region" description="Gly residues" evidence="7">
    <location>
        <begin position="558"/>
        <end position="570"/>
    </location>
</feature>
<evidence type="ECO:0000313" key="10">
    <source>
        <dbReference type="EMBL" id="NYH90340.1"/>
    </source>
</evidence>
<evidence type="ECO:0000256" key="4">
    <source>
        <dbReference type="ARBA" id="ARBA00022741"/>
    </source>
</evidence>
<evidence type="ECO:0000259" key="9">
    <source>
        <dbReference type="PROSITE" id="PS50011"/>
    </source>
</evidence>
<feature type="compositionally biased region" description="Polar residues" evidence="7">
    <location>
        <begin position="426"/>
        <end position="451"/>
    </location>
</feature>
<dbReference type="PROSITE" id="PS50011">
    <property type="entry name" value="PROTEIN_KINASE_DOM"/>
    <property type="match status" value="1"/>
</dbReference>
<evidence type="ECO:0000256" key="6">
    <source>
        <dbReference type="ARBA" id="ARBA00022840"/>
    </source>
</evidence>
<dbReference type="FunFam" id="1.10.510.10:FF:000021">
    <property type="entry name" value="Serine/threonine protein kinase"/>
    <property type="match status" value="1"/>
</dbReference>
<keyword evidence="5 10" id="KW-0418">Kinase</keyword>
<proteinExistence type="predicted"/>
<sequence length="570" mass="59016">MSAVRAGTTLGRYRLEELLSRGGMGEVWRAHDSTLGRPVAVKLLHAGVTEAGDRERFVREARAAAQLSHRNVVAVFDVGEWSGRPFLVMELLDGRTLAAILAERGPLPPDDVRDLGAQAAAGLHAAHQAGVVHRDVKPSNLVRTQDGSLKVVDFGIARVLDEASTRLTRTGTIVGTASYLAPEQVRGRSADARSDLYALGCVLYQLLTGRTPFVGGSTEVVYGHLHNAPTTPSRLRPGVPEDLDELVLGLLAKEPADRPADAAAVRAALLATPSNSTGSPRWAEPDPAEAATALTPAMAAAAGPLWASAAQSGVEAPIGPPGVSDHATRTFAVPDLGHDAAADGLDAGPRDTGGGGDARSVRPAARPRPRSGDLAVLVVAAALAVALLGASLWVWKNTAHSGDAPVASGRKPAPSATAHRSPKPSPQQTKKATSAPRSSARVSDSGNSGDANTPAVGSPAWLNRLDAALAFLSSTGRIEPKVADRLGESVDKAREAYADGDAEKARERMQKLRQDFAEAYRKNDLPAGGTLGSILGSGLQGEQVPSDGNANQNADGRGNNGNGKGHGNNH</sequence>
<dbReference type="EC" id="2.7.11.1" evidence="1"/>
<evidence type="ECO:0000256" key="1">
    <source>
        <dbReference type="ARBA" id="ARBA00012513"/>
    </source>
</evidence>
<feature type="domain" description="Protein kinase" evidence="9">
    <location>
        <begin position="13"/>
        <end position="270"/>
    </location>
</feature>
<keyword evidence="8" id="KW-1133">Transmembrane helix</keyword>
<organism evidence="10 11">
    <name type="scientific">Actinopolymorpha rutila</name>
    <dbReference type="NCBI Taxonomy" id="446787"/>
    <lineage>
        <taxon>Bacteria</taxon>
        <taxon>Bacillati</taxon>
        <taxon>Actinomycetota</taxon>
        <taxon>Actinomycetes</taxon>
        <taxon>Propionibacteriales</taxon>
        <taxon>Actinopolymorphaceae</taxon>
        <taxon>Actinopolymorpha</taxon>
    </lineage>
</organism>